<sequence>MEASLGLVSLTGIPGSDSTGLILGLEESWQSRAYEDCILDLMRGGCVVRHDHHKPYPVQSEYIARTVDSKKESVPCQYYDSKISYSL</sequence>
<accession>A0AAW2WU43</accession>
<name>A0AAW2WU43_9LAMI</name>
<dbReference type="EMBL" id="JACGWN010000007">
    <property type="protein sequence ID" value="KAL0445150.1"/>
    <property type="molecule type" value="Genomic_DNA"/>
</dbReference>
<dbReference type="AlphaFoldDB" id="A0AAW2WU43"/>
<organism evidence="1">
    <name type="scientific">Sesamum latifolium</name>
    <dbReference type="NCBI Taxonomy" id="2727402"/>
    <lineage>
        <taxon>Eukaryota</taxon>
        <taxon>Viridiplantae</taxon>
        <taxon>Streptophyta</taxon>
        <taxon>Embryophyta</taxon>
        <taxon>Tracheophyta</taxon>
        <taxon>Spermatophyta</taxon>
        <taxon>Magnoliopsida</taxon>
        <taxon>eudicotyledons</taxon>
        <taxon>Gunneridae</taxon>
        <taxon>Pentapetalae</taxon>
        <taxon>asterids</taxon>
        <taxon>lamiids</taxon>
        <taxon>Lamiales</taxon>
        <taxon>Pedaliaceae</taxon>
        <taxon>Sesamum</taxon>
    </lineage>
</organism>
<evidence type="ECO:0000313" key="1">
    <source>
        <dbReference type="EMBL" id="KAL0445150.1"/>
    </source>
</evidence>
<protein>
    <submittedName>
        <fullName evidence="1">Uncharacterized protein</fullName>
    </submittedName>
</protein>
<proteinExistence type="predicted"/>
<reference evidence="1" key="1">
    <citation type="submission" date="2020-06" db="EMBL/GenBank/DDBJ databases">
        <authorList>
            <person name="Li T."/>
            <person name="Hu X."/>
            <person name="Zhang T."/>
            <person name="Song X."/>
            <person name="Zhang H."/>
            <person name="Dai N."/>
            <person name="Sheng W."/>
            <person name="Hou X."/>
            <person name="Wei L."/>
        </authorList>
    </citation>
    <scope>NUCLEOTIDE SEQUENCE</scope>
    <source>
        <strain evidence="1">KEN1</strain>
        <tissue evidence="1">Leaf</tissue>
    </source>
</reference>
<reference evidence="1" key="2">
    <citation type="journal article" date="2024" name="Plant">
        <title>Genomic evolution and insights into agronomic trait innovations of Sesamum species.</title>
        <authorList>
            <person name="Miao H."/>
            <person name="Wang L."/>
            <person name="Qu L."/>
            <person name="Liu H."/>
            <person name="Sun Y."/>
            <person name="Le M."/>
            <person name="Wang Q."/>
            <person name="Wei S."/>
            <person name="Zheng Y."/>
            <person name="Lin W."/>
            <person name="Duan Y."/>
            <person name="Cao H."/>
            <person name="Xiong S."/>
            <person name="Wang X."/>
            <person name="Wei L."/>
            <person name="Li C."/>
            <person name="Ma Q."/>
            <person name="Ju M."/>
            <person name="Zhao R."/>
            <person name="Li G."/>
            <person name="Mu C."/>
            <person name="Tian Q."/>
            <person name="Mei H."/>
            <person name="Zhang T."/>
            <person name="Gao T."/>
            <person name="Zhang H."/>
        </authorList>
    </citation>
    <scope>NUCLEOTIDE SEQUENCE</scope>
    <source>
        <strain evidence="1">KEN1</strain>
    </source>
</reference>
<gene>
    <name evidence="1" type="ORF">Slati_2237700</name>
</gene>
<comment type="caution">
    <text evidence="1">The sequence shown here is derived from an EMBL/GenBank/DDBJ whole genome shotgun (WGS) entry which is preliminary data.</text>
</comment>